<proteinExistence type="predicted"/>
<organism evidence="2 3">
    <name type="scientific">Novispirillum itersonii</name>
    <name type="common">Aquaspirillum itersonii</name>
    <dbReference type="NCBI Taxonomy" id="189"/>
    <lineage>
        <taxon>Bacteria</taxon>
        <taxon>Pseudomonadati</taxon>
        <taxon>Pseudomonadota</taxon>
        <taxon>Alphaproteobacteria</taxon>
        <taxon>Rhodospirillales</taxon>
        <taxon>Novispirillaceae</taxon>
        <taxon>Novispirillum</taxon>
    </lineage>
</organism>
<dbReference type="InterPro" id="IPR011076">
    <property type="entry name" value="Malate_synth_sf"/>
</dbReference>
<gene>
    <name evidence="2" type="ORF">FHS48_003750</name>
</gene>
<protein>
    <submittedName>
        <fullName evidence="2">Malate synthase</fullName>
    </submittedName>
</protein>
<reference evidence="2 3" key="1">
    <citation type="submission" date="2020-08" db="EMBL/GenBank/DDBJ databases">
        <title>Genomic Encyclopedia of Type Strains, Phase IV (KMG-IV): sequencing the most valuable type-strain genomes for metagenomic binning, comparative biology and taxonomic classification.</title>
        <authorList>
            <person name="Goeker M."/>
        </authorList>
    </citation>
    <scope>NUCLEOTIDE SEQUENCE [LARGE SCALE GENOMIC DNA]</scope>
    <source>
        <strain evidence="2 3">DSM 11590</strain>
    </source>
</reference>
<dbReference type="InterPro" id="IPR044856">
    <property type="entry name" value="Malate_synth_C_sf"/>
</dbReference>
<dbReference type="GO" id="GO:0003824">
    <property type="term" value="F:catalytic activity"/>
    <property type="evidence" value="ECO:0007669"/>
    <property type="project" value="InterPro"/>
</dbReference>
<dbReference type="InterPro" id="IPR048355">
    <property type="entry name" value="MS_C"/>
</dbReference>
<dbReference type="SUPFAM" id="SSF51645">
    <property type="entry name" value="Malate synthase G"/>
    <property type="match status" value="1"/>
</dbReference>
<dbReference type="Pfam" id="PF20659">
    <property type="entry name" value="MS_C"/>
    <property type="match status" value="1"/>
</dbReference>
<comment type="caution">
    <text evidence="2">The sequence shown here is derived from an EMBL/GenBank/DDBJ whole genome shotgun (WGS) entry which is preliminary data.</text>
</comment>
<keyword evidence="3" id="KW-1185">Reference proteome</keyword>
<accession>A0A7W9ZJG1</accession>
<dbReference type="Proteomes" id="UP000544872">
    <property type="component" value="Unassembled WGS sequence"/>
</dbReference>
<name>A0A7W9ZJG1_NOVIT</name>
<dbReference type="Gene3D" id="1.20.1220.12">
    <property type="entry name" value="Malate synthase, domain III"/>
    <property type="match status" value="1"/>
</dbReference>
<dbReference type="AlphaFoldDB" id="A0A7W9ZJG1"/>
<dbReference type="EMBL" id="JACIIX010000020">
    <property type="protein sequence ID" value="MBB6212300.1"/>
    <property type="molecule type" value="Genomic_DNA"/>
</dbReference>
<sequence>MNLPDGEALPHCPADAVTDDDPRGNICVAVQCLEAWLRDRGRVEEAAEAEICCAQVWHWHHHGVTMDTGRGLGSMLLRQIVAEETAPLIGGRFAAARELFLEICLAPRLEPFFGPAVAAQ</sequence>
<dbReference type="RefSeq" id="WP_184266042.1">
    <property type="nucleotide sequence ID" value="NZ_JACIIX010000020.1"/>
</dbReference>
<evidence type="ECO:0000313" key="3">
    <source>
        <dbReference type="Proteomes" id="UP000544872"/>
    </source>
</evidence>
<evidence type="ECO:0000259" key="1">
    <source>
        <dbReference type="Pfam" id="PF20659"/>
    </source>
</evidence>
<evidence type="ECO:0000313" key="2">
    <source>
        <dbReference type="EMBL" id="MBB6212300.1"/>
    </source>
</evidence>
<feature type="domain" description="Malate synthase C-terminal" evidence="1">
    <location>
        <begin position="18"/>
        <end position="113"/>
    </location>
</feature>